<dbReference type="EMBL" id="JFZA02000056">
    <property type="protein sequence ID" value="KFG88686.1"/>
    <property type="molecule type" value="Genomic_DNA"/>
</dbReference>
<dbReference type="eggNOG" id="ENOG50328TW">
    <property type="taxonomic scope" value="Bacteria"/>
</dbReference>
<evidence type="ECO:0008006" key="4">
    <source>
        <dbReference type="Google" id="ProtNLM"/>
    </source>
</evidence>
<evidence type="ECO:0000313" key="3">
    <source>
        <dbReference type="Proteomes" id="UP000024284"/>
    </source>
</evidence>
<sequence>MNQWAYVVGAYALTFLGTAALCFGCWRSMRRAETAAQKLSDKS</sequence>
<dbReference type="RefSeq" id="WP_156103407.1">
    <property type="nucleotide sequence ID" value="NZ_BCZD01000014.1"/>
</dbReference>
<evidence type="ECO:0000313" key="2">
    <source>
        <dbReference type="EMBL" id="KFG88686.1"/>
    </source>
</evidence>
<feature type="transmembrane region" description="Helical" evidence="1">
    <location>
        <begin position="6"/>
        <end position="26"/>
    </location>
</feature>
<organism evidence="2 3">
    <name type="scientific">Sphingobium herbicidovorans (strain ATCC 700291 / DSM 11019 / CCUG 56400 / KCTC 2939 / LMG 18315 / NBRC 16415 / MH)</name>
    <name type="common">Sphingomonas herbicidovorans</name>
    <dbReference type="NCBI Taxonomy" id="1219045"/>
    <lineage>
        <taxon>Bacteria</taxon>
        <taxon>Pseudomonadati</taxon>
        <taxon>Pseudomonadota</taxon>
        <taxon>Alphaproteobacteria</taxon>
        <taxon>Sphingomonadales</taxon>
        <taxon>Sphingomonadaceae</taxon>
        <taxon>Sphingobium</taxon>
    </lineage>
</organism>
<keyword evidence="1" id="KW-0472">Membrane</keyword>
<accession>A0A086P5L8</accession>
<name>A0A086P5L8_SPHHM</name>
<comment type="caution">
    <text evidence="2">The sequence shown here is derived from an EMBL/GenBank/DDBJ whole genome shotgun (WGS) entry which is preliminary data.</text>
</comment>
<proteinExistence type="predicted"/>
<gene>
    <name evidence="2" type="ORF">BV98_003522</name>
</gene>
<keyword evidence="1" id="KW-0812">Transmembrane</keyword>
<protein>
    <recommendedName>
        <fullName evidence="4">Heme exporter protein D</fullName>
    </recommendedName>
</protein>
<dbReference type="AlphaFoldDB" id="A0A086P5L8"/>
<reference evidence="2" key="1">
    <citation type="submission" date="2014-08" db="EMBL/GenBank/DDBJ databases">
        <title>Draft genome sequences of Sphingobium herbicidovorans.</title>
        <authorList>
            <person name="Gan H.M."/>
            <person name="Gan H.Y."/>
            <person name="Savka M.A."/>
        </authorList>
    </citation>
    <scope>NUCLEOTIDE SEQUENCE [LARGE SCALE GENOMIC DNA]</scope>
    <source>
        <strain evidence="2">NBRC 16415</strain>
    </source>
</reference>
<dbReference type="Proteomes" id="UP000024284">
    <property type="component" value="Unassembled WGS sequence"/>
</dbReference>
<dbReference type="PATRIC" id="fig|1219045.3.peg.3576"/>
<keyword evidence="1" id="KW-1133">Transmembrane helix</keyword>
<evidence type="ECO:0000256" key="1">
    <source>
        <dbReference type="SAM" id="Phobius"/>
    </source>
</evidence>
<keyword evidence="3" id="KW-1185">Reference proteome</keyword>
<dbReference type="OrthoDB" id="7596388at2"/>